<feature type="region of interest" description="Disordered" evidence="14">
    <location>
        <begin position="484"/>
        <end position="534"/>
    </location>
</feature>
<dbReference type="InParanoid" id="G3ART5"/>
<feature type="compositionally biased region" description="Low complexity" evidence="14">
    <location>
        <begin position="518"/>
        <end position="531"/>
    </location>
</feature>
<dbReference type="Gene3D" id="2.40.70.10">
    <property type="entry name" value="Acid Proteases"/>
    <property type="match status" value="2"/>
</dbReference>
<evidence type="ECO:0000256" key="2">
    <source>
        <dbReference type="ARBA" id="ARBA00004613"/>
    </source>
</evidence>
<evidence type="ECO:0000256" key="15">
    <source>
        <dbReference type="SAM" id="SignalP"/>
    </source>
</evidence>
<dbReference type="SUPFAM" id="SSF50630">
    <property type="entry name" value="Acid proteases"/>
    <property type="match status" value="1"/>
</dbReference>
<evidence type="ECO:0000256" key="14">
    <source>
        <dbReference type="SAM" id="MobiDB-lite"/>
    </source>
</evidence>
<feature type="domain" description="Peptidase A1" evidence="16">
    <location>
        <begin position="70"/>
        <end position="469"/>
    </location>
</feature>
<dbReference type="FunCoup" id="G3ART5">
    <property type="interactions" value="362"/>
</dbReference>
<keyword evidence="7 15" id="KW-0732">Signal</keyword>
<dbReference type="PRINTS" id="PR00792">
    <property type="entry name" value="PEPSIN"/>
</dbReference>
<dbReference type="HOGENOM" id="CLU_013253_9_1_1"/>
<feature type="signal peptide" evidence="15">
    <location>
        <begin position="1"/>
        <end position="20"/>
    </location>
</feature>
<dbReference type="GO" id="GO:0004190">
    <property type="term" value="F:aspartic-type endopeptidase activity"/>
    <property type="evidence" value="ECO:0007669"/>
    <property type="project" value="UniProtKB-KW"/>
</dbReference>
<comment type="similarity">
    <text evidence="3 13">Belongs to the peptidase A1 family.</text>
</comment>
<name>G3ART5_SPAPN</name>
<dbReference type="EMBL" id="GL996503">
    <property type="protein sequence ID" value="EGW31352.1"/>
    <property type="molecule type" value="Genomic_DNA"/>
</dbReference>
<dbReference type="InterPro" id="IPR021109">
    <property type="entry name" value="Peptidase_aspartic_dom_sf"/>
</dbReference>
<accession>G3ART5</accession>
<dbReference type="eggNOG" id="KOG1339">
    <property type="taxonomic scope" value="Eukaryota"/>
</dbReference>
<dbReference type="OrthoDB" id="771136at2759"/>
<keyword evidence="11" id="KW-1015">Disulfide bond</keyword>
<dbReference type="PROSITE" id="PS00141">
    <property type="entry name" value="ASP_PROTEASE"/>
    <property type="match status" value="2"/>
</dbReference>
<dbReference type="PROSITE" id="PS51767">
    <property type="entry name" value="PEPTIDASE_A1"/>
    <property type="match status" value="1"/>
</dbReference>
<keyword evidence="10" id="KW-0865">Zymogen</keyword>
<evidence type="ECO:0000256" key="7">
    <source>
        <dbReference type="ARBA" id="ARBA00022729"/>
    </source>
</evidence>
<keyword evidence="5" id="KW-0964">Secreted</keyword>
<keyword evidence="18" id="KW-1185">Reference proteome</keyword>
<keyword evidence="6 13" id="KW-0645">Protease</keyword>
<dbReference type="GO" id="GO:0006508">
    <property type="term" value="P:proteolysis"/>
    <property type="evidence" value="ECO:0007669"/>
    <property type="project" value="UniProtKB-KW"/>
</dbReference>
<evidence type="ECO:0000313" key="17">
    <source>
        <dbReference type="EMBL" id="EGW31352.1"/>
    </source>
</evidence>
<protein>
    <recommendedName>
        <fullName evidence="4">candidapepsin</fullName>
        <ecNumber evidence="4">3.4.23.24</ecNumber>
    </recommendedName>
</protein>
<dbReference type="InterPro" id="IPR001969">
    <property type="entry name" value="Aspartic_peptidase_AS"/>
</dbReference>
<dbReference type="AlphaFoldDB" id="G3ART5"/>
<evidence type="ECO:0000256" key="11">
    <source>
        <dbReference type="ARBA" id="ARBA00023157"/>
    </source>
</evidence>
<reference evidence="17 18" key="1">
    <citation type="journal article" date="2011" name="Proc. Natl. Acad. Sci. U.S.A.">
        <title>Comparative genomics of xylose-fermenting fungi for enhanced biofuel production.</title>
        <authorList>
            <person name="Wohlbach D.J."/>
            <person name="Kuo A."/>
            <person name="Sato T.K."/>
            <person name="Potts K.M."/>
            <person name="Salamov A.A."/>
            <person name="LaButti K.M."/>
            <person name="Sun H."/>
            <person name="Clum A."/>
            <person name="Pangilinan J.L."/>
            <person name="Lindquist E.A."/>
            <person name="Lucas S."/>
            <person name="Lapidus A."/>
            <person name="Jin M."/>
            <person name="Gunawan C."/>
            <person name="Balan V."/>
            <person name="Dale B.E."/>
            <person name="Jeffries T.W."/>
            <person name="Zinkel R."/>
            <person name="Barry K.W."/>
            <person name="Grigoriev I.V."/>
            <person name="Gasch A.P."/>
        </authorList>
    </citation>
    <scope>NUCLEOTIDE SEQUENCE [LARGE SCALE GENOMIC DNA]</scope>
    <source>
        <strain evidence="18">NRRL Y-27907 / 11-Y1</strain>
    </source>
</reference>
<feature type="compositionally biased region" description="Low complexity" evidence="14">
    <location>
        <begin position="484"/>
        <end position="500"/>
    </location>
</feature>
<keyword evidence="9 13" id="KW-0378">Hydrolase</keyword>
<dbReference type="MEROPS" id="A01.067"/>
<dbReference type="PANTHER" id="PTHR47966:SF65">
    <property type="entry name" value="ASPARTIC-TYPE ENDOPEPTIDASE"/>
    <property type="match status" value="1"/>
</dbReference>
<dbReference type="RefSeq" id="XP_007376130.1">
    <property type="nucleotide sequence ID" value="XM_007376068.1"/>
</dbReference>
<feature type="active site" evidence="12">
    <location>
        <position position="363"/>
    </location>
</feature>
<comment type="catalytic activity">
    <reaction evidence="1">
        <text>Preferential cleavage at the carboxyl of hydrophobic amino acids, but fails to cleave 15-Leu-|-Tyr-16, 16-Tyr-|-Leu-17 and 24-Phe-|-Phe-25 of insulin B chain. Activates trypsinogen, and degrades keratin.</text>
        <dbReference type="EC" id="3.4.23.24"/>
    </reaction>
</comment>
<dbReference type="EC" id="3.4.23.24" evidence="4"/>
<evidence type="ECO:0000256" key="6">
    <source>
        <dbReference type="ARBA" id="ARBA00022670"/>
    </source>
</evidence>
<dbReference type="InterPro" id="IPR033121">
    <property type="entry name" value="PEPTIDASE_A1"/>
</dbReference>
<evidence type="ECO:0000256" key="3">
    <source>
        <dbReference type="ARBA" id="ARBA00007447"/>
    </source>
</evidence>
<evidence type="ECO:0000256" key="5">
    <source>
        <dbReference type="ARBA" id="ARBA00022525"/>
    </source>
</evidence>
<dbReference type="CDD" id="cd05474">
    <property type="entry name" value="SAP_like"/>
    <property type="match status" value="1"/>
</dbReference>
<organism evidence="18">
    <name type="scientific">Spathaspora passalidarum (strain NRRL Y-27907 / 11-Y1)</name>
    <dbReference type="NCBI Taxonomy" id="619300"/>
    <lineage>
        <taxon>Eukaryota</taxon>
        <taxon>Fungi</taxon>
        <taxon>Dikarya</taxon>
        <taxon>Ascomycota</taxon>
        <taxon>Saccharomycotina</taxon>
        <taxon>Pichiomycetes</taxon>
        <taxon>Debaryomycetaceae</taxon>
        <taxon>Spathaspora</taxon>
    </lineage>
</organism>
<dbReference type="PANTHER" id="PTHR47966">
    <property type="entry name" value="BETA-SITE APP-CLEAVING ENZYME, ISOFORM A-RELATED"/>
    <property type="match status" value="1"/>
</dbReference>
<dbReference type="GO" id="GO:0005576">
    <property type="term" value="C:extracellular region"/>
    <property type="evidence" value="ECO:0007669"/>
    <property type="project" value="UniProtKB-SubCell"/>
</dbReference>
<gene>
    <name evidence="17" type="ORF">SPAPADRAFT_141168</name>
</gene>
<dbReference type="KEGG" id="spaa:SPAPADRAFT_141168"/>
<dbReference type="GeneID" id="18870350"/>
<evidence type="ECO:0000256" key="1">
    <source>
        <dbReference type="ARBA" id="ARBA00001675"/>
    </source>
</evidence>
<dbReference type="InterPro" id="IPR033876">
    <property type="entry name" value="SAP-like"/>
</dbReference>
<dbReference type="InterPro" id="IPR001461">
    <property type="entry name" value="Aspartic_peptidase_A1"/>
</dbReference>
<feature type="compositionally biased region" description="Gly residues" evidence="14">
    <location>
        <begin position="501"/>
        <end position="517"/>
    </location>
</feature>
<dbReference type="Proteomes" id="UP000000709">
    <property type="component" value="Unassembled WGS sequence"/>
</dbReference>
<feature type="compositionally biased region" description="Basic and acidic residues" evidence="14">
    <location>
        <begin position="132"/>
        <end position="143"/>
    </location>
</feature>
<dbReference type="Pfam" id="PF00026">
    <property type="entry name" value="Asp"/>
    <property type="match status" value="2"/>
</dbReference>
<sequence>MQLLSLFIFALLSVTSPISAEQDASHFKIDFRIRRGDSRKDISESAPRIVKRADPDGAVNMVILNQQTFYLANLSIGSNKDSVGVLVDTGSSDLWVMSHDLKCSANPNSKREAKNKIDHFGSGTGVVNIFKEQSEKRDDDKPPPTKSSNENNKAFAFTTITLSPDGFQTPSIGGGSGGAGSGASACTALGSFNTGKSDTFVKNNTSPFQIEYADGSDATGIWGFDNVFIGDTKVANLSFAVANETSSDVGVLGIGLSGLETTTQFGYVYENLPLKMRNQGLINRALFSIYLGQANDNKGSILFGAIDHAKFLGNLVTLPMQRTYQQVSVPVRIQIGLDSVNLQGVSGSSSSSLLSDSTGVVLDTGSTLSYVSADVLQALGEALGGTYNRRSHAYIVNCNQPKGATLNLGFSNQTIKVPVSDLLIQATSSQCYLGVLAQSTATSYMLFGDNILRHAYVVMDLDGFEVSLAPVNFTNDEDIEVISSTVPTTGATTTPSSSGRGSTGGNSGSSGSSGGSGSSSSGDSETTSSTGKQSAAHSITVRPLYVIGLTLLISLSIMI</sequence>
<evidence type="ECO:0000256" key="12">
    <source>
        <dbReference type="PIRSR" id="PIRSR601461-1"/>
    </source>
</evidence>
<evidence type="ECO:0000256" key="9">
    <source>
        <dbReference type="ARBA" id="ARBA00022801"/>
    </source>
</evidence>
<evidence type="ECO:0000256" key="10">
    <source>
        <dbReference type="ARBA" id="ARBA00023145"/>
    </source>
</evidence>
<feature type="chain" id="PRO_5003442534" description="candidapepsin" evidence="15">
    <location>
        <begin position="21"/>
        <end position="559"/>
    </location>
</feature>
<proteinExistence type="inferred from homology"/>
<evidence type="ECO:0000256" key="8">
    <source>
        <dbReference type="ARBA" id="ARBA00022750"/>
    </source>
</evidence>
<evidence type="ECO:0000256" key="13">
    <source>
        <dbReference type="RuleBase" id="RU000454"/>
    </source>
</evidence>
<dbReference type="OMA" id="IWGYDDV"/>
<evidence type="ECO:0000256" key="4">
    <source>
        <dbReference type="ARBA" id="ARBA00013207"/>
    </source>
</evidence>
<comment type="subcellular location">
    <subcellularLocation>
        <location evidence="2">Secreted</location>
    </subcellularLocation>
</comment>
<feature type="active site" evidence="12">
    <location>
        <position position="88"/>
    </location>
</feature>
<evidence type="ECO:0000313" key="18">
    <source>
        <dbReference type="Proteomes" id="UP000000709"/>
    </source>
</evidence>
<keyword evidence="8 13" id="KW-0064">Aspartyl protease</keyword>
<evidence type="ECO:0000259" key="16">
    <source>
        <dbReference type="PROSITE" id="PS51767"/>
    </source>
</evidence>
<feature type="region of interest" description="Disordered" evidence="14">
    <location>
        <begin position="132"/>
        <end position="153"/>
    </location>
</feature>